<feature type="active site" description="Proton donor" evidence="5">
    <location>
        <position position="39"/>
    </location>
</feature>
<dbReference type="Pfam" id="PF00248">
    <property type="entry name" value="Aldo_ket_red"/>
    <property type="match status" value="1"/>
</dbReference>
<dbReference type="PIRSF" id="PIRSF000097">
    <property type="entry name" value="AKR"/>
    <property type="match status" value="1"/>
</dbReference>
<dbReference type="NCBIfam" id="NF008377">
    <property type="entry name" value="PRK11172.1"/>
    <property type="match status" value="1"/>
</dbReference>
<reference evidence="9 10" key="1">
    <citation type="submission" date="2018-02" db="EMBL/GenBank/DDBJ databases">
        <title>novel marine gammaproteobacteria from coastal saline agro ecosystem.</title>
        <authorList>
            <person name="Krishnan R."/>
            <person name="Ramesh Kumar N."/>
        </authorList>
    </citation>
    <scope>NUCLEOTIDE SEQUENCE [LARGE SCALE GENOMIC DNA]</scope>
    <source>
        <strain evidence="9 10">228</strain>
    </source>
</reference>
<dbReference type="InterPro" id="IPR023210">
    <property type="entry name" value="NADP_OxRdtase_dom"/>
</dbReference>
<evidence type="ECO:0000313" key="10">
    <source>
        <dbReference type="Proteomes" id="UP000238196"/>
    </source>
</evidence>
<dbReference type="AlphaFoldDB" id="A0A2S5KWZ9"/>
<dbReference type="InterPro" id="IPR018170">
    <property type="entry name" value="Aldo/ket_reductase_CS"/>
</dbReference>
<protein>
    <submittedName>
        <fullName evidence="9">2,5-didehydrogluconate reductase DkgB</fullName>
    </submittedName>
</protein>
<dbReference type="Proteomes" id="UP000238196">
    <property type="component" value="Unassembled WGS sequence"/>
</dbReference>
<dbReference type="CDD" id="cd19139">
    <property type="entry name" value="AKR_AKR3F2"/>
    <property type="match status" value="1"/>
</dbReference>
<sequence>MAVPSLGLGTFRLQGQVVIDSVRTALELGYRAVDTAQIYQNEAEVGQAIAESGVAREEIYLTTKIWVDNYSKHTLIDSLHDSLRKLRSDYVDLTLIHWPAPGNGVAVAEYMQTLAEAKAAGLTREIGISNFNIALTREAIAAVGREHIATNQIELSPYLQNPTLVGFLQEQQIPVTSYMTLAYGKVLQDPLIQAIAARIPATPAQVVLAWALRKGYAVIPSSTQRSHLASNLLAPQLQLSDSDMALIDSLERKGREVSPEGLAAEWDD</sequence>
<dbReference type="InterPro" id="IPR036812">
    <property type="entry name" value="NAD(P)_OxRdtase_dom_sf"/>
</dbReference>
<dbReference type="PANTHER" id="PTHR43827:SF3">
    <property type="entry name" value="NADP-DEPENDENT OXIDOREDUCTASE DOMAIN-CONTAINING PROTEIN"/>
    <property type="match status" value="1"/>
</dbReference>
<dbReference type="OrthoDB" id="5288808at2"/>
<comment type="caution">
    <text evidence="9">The sequence shown here is derived from an EMBL/GenBank/DDBJ whole genome shotgun (WGS) entry which is preliminary data.</text>
</comment>
<feature type="domain" description="NADP-dependent oxidoreductase" evidence="8">
    <location>
        <begin position="6"/>
        <end position="251"/>
    </location>
</feature>
<dbReference type="InterPro" id="IPR020471">
    <property type="entry name" value="AKR"/>
</dbReference>
<dbReference type="PROSITE" id="PS00062">
    <property type="entry name" value="ALDOKETO_REDUCTASE_2"/>
    <property type="match status" value="1"/>
</dbReference>
<dbReference type="GO" id="GO:0051596">
    <property type="term" value="P:methylglyoxal catabolic process"/>
    <property type="evidence" value="ECO:0007669"/>
    <property type="project" value="TreeGrafter"/>
</dbReference>
<gene>
    <name evidence="9" type="ORF">C4K68_01175</name>
</gene>
<comment type="catalytic activity">
    <reaction evidence="4">
        <text>hydroxyacetone + NADP(+) = methylglyoxal + NADPH + H(+)</text>
        <dbReference type="Rhea" id="RHEA:27986"/>
        <dbReference type="ChEBI" id="CHEBI:15378"/>
        <dbReference type="ChEBI" id="CHEBI:17158"/>
        <dbReference type="ChEBI" id="CHEBI:27957"/>
        <dbReference type="ChEBI" id="CHEBI:57783"/>
        <dbReference type="ChEBI" id="CHEBI:58349"/>
    </reaction>
</comment>
<comment type="similarity">
    <text evidence="1">Belongs to the aldo/keto reductase family.</text>
</comment>
<proteinExistence type="inferred from homology"/>
<evidence type="ECO:0000256" key="3">
    <source>
        <dbReference type="ARBA" id="ARBA00023002"/>
    </source>
</evidence>
<dbReference type="SUPFAM" id="SSF51430">
    <property type="entry name" value="NAD(P)-linked oxidoreductase"/>
    <property type="match status" value="1"/>
</dbReference>
<keyword evidence="3" id="KW-0560">Oxidoreductase</keyword>
<dbReference type="PRINTS" id="PR00069">
    <property type="entry name" value="ALDKETRDTASE"/>
</dbReference>
<evidence type="ECO:0000313" key="9">
    <source>
        <dbReference type="EMBL" id="PPC79228.1"/>
    </source>
</evidence>
<evidence type="ECO:0000256" key="7">
    <source>
        <dbReference type="PIRSR" id="PIRSR000097-3"/>
    </source>
</evidence>
<name>A0A2S5KWZ9_9PROT</name>
<dbReference type="PANTHER" id="PTHR43827">
    <property type="entry name" value="2,5-DIKETO-D-GLUCONIC ACID REDUCTASE"/>
    <property type="match status" value="1"/>
</dbReference>
<dbReference type="FunFam" id="3.20.20.100:FF:000002">
    <property type="entry name" value="2,5-diketo-D-gluconic acid reductase A"/>
    <property type="match status" value="1"/>
</dbReference>
<evidence type="ECO:0000256" key="1">
    <source>
        <dbReference type="ARBA" id="ARBA00007905"/>
    </source>
</evidence>
<organism evidence="9 10">
    <name type="scientific">Proteobacteria bacterium 228</name>
    <dbReference type="NCBI Taxonomy" id="2083153"/>
    <lineage>
        <taxon>Bacteria</taxon>
        <taxon>Pseudomonadati</taxon>
        <taxon>Pseudomonadota</taxon>
    </lineage>
</organism>
<evidence type="ECO:0000256" key="6">
    <source>
        <dbReference type="PIRSR" id="PIRSR000097-2"/>
    </source>
</evidence>
<evidence type="ECO:0000256" key="2">
    <source>
        <dbReference type="ARBA" id="ARBA00022857"/>
    </source>
</evidence>
<evidence type="ECO:0000259" key="8">
    <source>
        <dbReference type="Pfam" id="PF00248"/>
    </source>
</evidence>
<evidence type="ECO:0000256" key="4">
    <source>
        <dbReference type="ARBA" id="ARBA00049445"/>
    </source>
</evidence>
<evidence type="ECO:0000256" key="5">
    <source>
        <dbReference type="PIRSR" id="PIRSR000097-1"/>
    </source>
</evidence>
<dbReference type="Gene3D" id="3.20.20.100">
    <property type="entry name" value="NADP-dependent oxidoreductase domain"/>
    <property type="match status" value="1"/>
</dbReference>
<dbReference type="PROSITE" id="PS00798">
    <property type="entry name" value="ALDOKETO_REDUCTASE_1"/>
    <property type="match status" value="1"/>
</dbReference>
<feature type="binding site" evidence="6">
    <location>
        <position position="97"/>
    </location>
    <ligand>
        <name>substrate</name>
    </ligand>
</feature>
<accession>A0A2S5KWZ9</accession>
<dbReference type="GO" id="GO:1990002">
    <property type="term" value="F:methylglyoxal reductase (NADPH) (acetol producing) activity"/>
    <property type="evidence" value="ECO:0007669"/>
    <property type="project" value="TreeGrafter"/>
</dbReference>
<keyword evidence="2" id="KW-0521">NADP</keyword>
<dbReference type="EMBL" id="PRLP01000004">
    <property type="protein sequence ID" value="PPC79228.1"/>
    <property type="molecule type" value="Genomic_DNA"/>
</dbReference>
<feature type="site" description="Lowers pKa of active site Tyr" evidence="7">
    <location>
        <position position="64"/>
    </location>
</feature>